<dbReference type="AlphaFoldDB" id="A0A5B7ISS6"/>
<reference evidence="1 2" key="1">
    <citation type="submission" date="2019-05" db="EMBL/GenBank/DDBJ databases">
        <title>Another draft genome of Portunus trituberculatus and its Hox gene families provides insights of decapod evolution.</title>
        <authorList>
            <person name="Jeong J.-H."/>
            <person name="Song I."/>
            <person name="Kim S."/>
            <person name="Choi T."/>
            <person name="Kim D."/>
            <person name="Ryu S."/>
            <person name="Kim W."/>
        </authorList>
    </citation>
    <scope>NUCLEOTIDE SEQUENCE [LARGE SCALE GENOMIC DNA]</scope>
    <source>
        <tissue evidence="1">Muscle</tissue>
    </source>
</reference>
<protein>
    <submittedName>
        <fullName evidence="1">Uncharacterized protein</fullName>
    </submittedName>
</protein>
<organism evidence="1 2">
    <name type="scientific">Portunus trituberculatus</name>
    <name type="common">Swimming crab</name>
    <name type="synonym">Neptunus trituberculatus</name>
    <dbReference type="NCBI Taxonomy" id="210409"/>
    <lineage>
        <taxon>Eukaryota</taxon>
        <taxon>Metazoa</taxon>
        <taxon>Ecdysozoa</taxon>
        <taxon>Arthropoda</taxon>
        <taxon>Crustacea</taxon>
        <taxon>Multicrustacea</taxon>
        <taxon>Malacostraca</taxon>
        <taxon>Eumalacostraca</taxon>
        <taxon>Eucarida</taxon>
        <taxon>Decapoda</taxon>
        <taxon>Pleocyemata</taxon>
        <taxon>Brachyura</taxon>
        <taxon>Eubrachyura</taxon>
        <taxon>Portunoidea</taxon>
        <taxon>Portunidae</taxon>
        <taxon>Portuninae</taxon>
        <taxon>Portunus</taxon>
    </lineage>
</organism>
<evidence type="ECO:0000313" key="1">
    <source>
        <dbReference type="EMBL" id="MPC85219.1"/>
    </source>
</evidence>
<dbReference type="Proteomes" id="UP000324222">
    <property type="component" value="Unassembled WGS sequence"/>
</dbReference>
<accession>A0A5B7ISS6</accession>
<proteinExistence type="predicted"/>
<evidence type="ECO:0000313" key="2">
    <source>
        <dbReference type="Proteomes" id="UP000324222"/>
    </source>
</evidence>
<gene>
    <name evidence="1" type="ORF">E2C01_079983</name>
</gene>
<comment type="caution">
    <text evidence="1">The sequence shown here is derived from an EMBL/GenBank/DDBJ whole genome shotgun (WGS) entry which is preliminary data.</text>
</comment>
<name>A0A5B7ISS6_PORTR</name>
<keyword evidence="2" id="KW-1185">Reference proteome</keyword>
<dbReference type="EMBL" id="VSRR010067698">
    <property type="protein sequence ID" value="MPC85219.1"/>
    <property type="molecule type" value="Genomic_DNA"/>
</dbReference>
<sequence>MHYTTPHKILNKPNLITF</sequence>